<accession>A0A0K2ATS6</accession>
<gene>
    <name evidence="2" type="ORF">SAM23877_3274</name>
</gene>
<feature type="region of interest" description="Disordered" evidence="1">
    <location>
        <begin position="1"/>
        <end position="20"/>
    </location>
</feature>
<name>A0A0K2ATS6_STRA7</name>
<reference evidence="3" key="1">
    <citation type="journal article" date="2015" name="J. Biotechnol.">
        <title>Complete genome sequence of Streptomyces ambofaciens ATCC 23877, the spiramycin producer.</title>
        <authorList>
            <person name="Thibessard A."/>
            <person name="Haas D."/>
            <person name="Gerbaud C."/>
            <person name="Aigle B."/>
            <person name="Lautru S."/>
            <person name="Pernodet J.L."/>
            <person name="Leblond P."/>
        </authorList>
    </citation>
    <scope>NUCLEOTIDE SEQUENCE [LARGE SCALE GENOMIC DNA]</scope>
    <source>
        <strain evidence="3">ATCC 23877 / 3486 / DSM 40053 / JCM 4204 / NBRC 12836 / NRRL B-2516</strain>
    </source>
</reference>
<evidence type="ECO:0000313" key="3">
    <source>
        <dbReference type="Proteomes" id="UP000061018"/>
    </source>
</evidence>
<evidence type="ECO:0000256" key="1">
    <source>
        <dbReference type="SAM" id="MobiDB-lite"/>
    </source>
</evidence>
<protein>
    <submittedName>
        <fullName evidence="2">Uncharacterized protein</fullName>
    </submittedName>
</protein>
<proteinExistence type="predicted"/>
<dbReference type="KEGG" id="samb:SAM23877_3274"/>
<evidence type="ECO:0000313" key="2">
    <source>
        <dbReference type="EMBL" id="AKZ56321.1"/>
    </source>
</evidence>
<dbReference type="Proteomes" id="UP000061018">
    <property type="component" value="Chromosome"/>
</dbReference>
<dbReference type="EMBL" id="CP012382">
    <property type="protein sequence ID" value="AKZ56321.1"/>
    <property type="molecule type" value="Genomic_DNA"/>
</dbReference>
<dbReference type="AlphaFoldDB" id="A0A0K2ATS6"/>
<sequence length="20" mass="2135">MDRLSGSGSPMALVVSDRTR</sequence>
<organism evidence="2 3">
    <name type="scientific">Streptomyces ambofaciens (strain ATCC 23877 / 3486 / DSM 40053 / JCM 4204 / NBRC 12836 / NRRL B-2516)</name>
    <dbReference type="NCBI Taxonomy" id="278992"/>
    <lineage>
        <taxon>Bacteria</taxon>
        <taxon>Bacillati</taxon>
        <taxon>Actinomycetota</taxon>
        <taxon>Actinomycetes</taxon>
        <taxon>Kitasatosporales</taxon>
        <taxon>Streptomycetaceae</taxon>
        <taxon>Streptomyces</taxon>
    </lineage>
</organism>